<evidence type="ECO:0000313" key="10">
    <source>
        <dbReference type="EMBL" id="CAA9541932.1"/>
    </source>
</evidence>
<keyword evidence="3" id="KW-1003">Cell membrane</keyword>
<feature type="transmembrane region" description="Helical" evidence="7">
    <location>
        <begin position="21"/>
        <end position="42"/>
    </location>
</feature>
<dbReference type="Pfam" id="PF00924">
    <property type="entry name" value="MS_channel_2nd"/>
    <property type="match status" value="1"/>
</dbReference>
<gene>
    <name evidence="10" type="ORF">AVDCRST_MAG19-1601</name>
</gene>
<evidence type="ECO:0000256" key="7">
    <source>
        <dbReference type="SAM" id="Phobius"/>
    </source>
</evidence>
<dbReference type="InterPro" id="IPR010920">
    <property type="entry name" value="LSM_dom_sf"/>
</dbReference>
<dbReference type="AlphaFoldDB" id="A0A6J4U6U5"/>
<dbReference type="InterPro" id="IPR045275">
    <property type="entry name" value="MscS_archaea/bacteria_type"/>
</dbReference>
<reference evidence="10" key="1">
    <citation type="submission" date="2020-02" db="EMBL/GenBank/DDBJ databases">
        <authorList>
            <person name="Meier V. D."/>
        </authorList>
    </citation>
    <scope>NUCLEOTIDE SEQUENCE</scope>
    <source>
        <strain evidence="10">AVDCRST_MAG19</strain>
    </source>
</reference>
<dbReference type="InterPro" id="IPR049142">
    <property type="entry name" value="MS_channel_1st"/>
</dbReference>
<evidence type="ECO:0000256" key="3">
    <source>
        <dbReference type="ARBA" id="ARBA00022475"/>
    </source>
</evidence>
<accession>A0A6J4U6U5</accession>
<evidence type="ECO:0000259" key="8">
    <source>
        <dbReference type="Pfam" id="PF00924"/>
    </source>
</evidence>
<dbReference type="InterPro" id="IPR011014">
    <property type="entry name" value="MscS_channel_TM-2"/>
</dbReference>
<proteinExistence type="inferred from homology"/>
<name>A0A6J4U6U5_9BACT</name>
<evidence type="ECO:0000256" key="6">
    <source>
        <dbReference type="ARBA" id="ARBA00023136"/>
    </source>
</evidence>
<evidence type="ECO:0000256" key="4">
    <source>
        <dbReference type="ARBA" id="ARBA00022692"/>
    </source>
</evidence>
<sequence length="264" mass="27793">MELGAVWDETRAALTRAYGDLVGFVIGAIEAVIVAVLATFVARWLRRRLNRGLAHARVDPNLTALAANGITLGTYVIATGVVLALLGASWTALVAVLGASTVAISLALQDVLRNIVAGVYLLLERPFAIGDRIRVKDVEGRVEGIELRTTALRTVAEERVLVPNATVFGEVVVNRSVADVVRTMVTLRGPDAPLPELKVAIVGALAGLDHLDERATTVEVVSAGVDGVEVAIGVAHPYGADLTQSVVTRLRGRFPEASVGVART</sequence>
<comment type="subcellular location">
    <subcellularLocation>
        <location evidence="1">Cell membrane</location>
        <topology evidence="1">Multi-pass membrane protein</topology>
    </subcellularLocation>
</comment>
<comment type="similarity">
    <text evidence="2">Belongs to the MscS (TC 1.A.23) family.</text>
</comment>
<dbReference type="InterPro" id="IPR023408">
    <property type="entry name" value="MscS_beta-dom_sf"/>
</dbReference>
<dbReference type="GO" id="GO:0008381">
    <property type="term" value="F:mechanosensitive monoatomic ion channel activity"/>
    <property type="evidence" value="ECO:0007669"/>
    <property type="project" value="InterPro"/>
</dbReference>
<dbReference type="SUPFAM" id="SSF50182">
    <property type="entry name" value="Sm-like ribonucleoproteins"/>
    <property type="match status" value="1"/>
</dbReference>
<evidence type="ECO:0000259" key="9">
    <source>
        <dbReference type="Pfam" id="PF21088"/>
    </source>
</evidence>
<keyword evidence="4 7" id="KW-0812">Transmembrane</keyword>
<feature type="transmembrane region" description="Helical" evidence="7">
    <location>
        <begin position="62"/>
        <end position="84"/>
    </location>
</feature>
<dbReference type="InterPro" id="IPR006685">
    <property type="entry name" value="MscS_channel_2nd"/>
</dbReference>
<dbReference type="GO" id="GO:0005886">
    <property type="term" value="C:plasma membrane"/>
    <property type="evidence" value="ECO:0007669"/>
    <property type="project" value="UniProtKB-SubCell"/>
</dbReference>
<keyword evidence="5 7" id="KW-1133">Transmembrane helix</keyword>
<keyword evidence="6 7" id="KW-0472">Membrane</keyword>
<evidence type="ECO:0000256" key="1">
    <source>
        <dbReference type="ARBA" id="ARBA00004651"/>
    </source>
</evidence>
<dbReference type="EMBL" id="CADCWL010000001">
    <property type="protein sequence ID" value="CAA9541932.1"/>
    <property type="molecule type" value="Genomic_DNA"/>
</dbReference>
<evidence type="ECO:0008006" key="11">
    <source>
        <dbReference type="Google" id="ProtNLM"/>
    </source>
</evidence>
<feature type="domain" description="Mechanosensitive ion channel transmembrane helices 2/3" evidence="9">
    <location>
        <begin position="70"/>
        <end position="109"/>
    </location>
</feature>
<protein>
    <recommendedName>
        <fullName evidence="11">Potassium efflux system KefA protein / Small-conductance mechanosensitive channel</fullName>
    </recommendedName>
</protein>
<organism evidence="10">
    <name type="scientific">uncultured Thermomicrobiales bacterium</name>
    <dbReference type="NCBI Taxonomy" id="1645740"/>
    <lineage>
        <taxon>Bacteria</taxon>
        <taxon>Pseudomonadati</taxon>
        <taxon>Thermomicrobiota</taxon>
        <taxon>Thermomicrobia</taxon>
        <taxon>Thermomicrobiales</taxon>
        <taxon>environmental samples</taxon>
    </lineage>
</organism>
<feature type="transmembrane region" description="Helical" evidence="7">
    <location>
        <begin position="90"/>
        <end position="108"/>
    </location>
</feature>
<evidence type="ECO:0000256" key="2">
    <source>
        <dbReference type="ARBA" id="ARBA00008017"/>
    </source>
</evidence>
<dbReference type="PANTHER" id="PTHR30221:SF1">
    <property type="entry name" value="SMALL-CONDUCTANCE MECHANOSENSITIVE CHANNEL"/>
    <property type="match status" value="1"/>
</dbReference>
<dbReference type="Gene3D" id="2.30.30.60">
    <property type="match status" value="1"/>
</dbReference>
<dbReference type="Gene3D" id="1.10.287.1260">
    <property type="match status" value="1"/>
</dbReference>
<feature type="domain" description="Mechanosensitive ion channel MscS" evidence="8">
    <location>
        <begin position="110"/>
        <end position="175"/>
    </location>
</feature>
<dbReference type="Pfam" id="PF21088">
    <property type="entry name" value="MS_channel_1st"/>
    <property type="match status" value="1"/>
</dbReference>
<dbReference type="PANTHER" id="PTHR30221">
    <property type="entry name" value="SMALL-CONDUCTANCE MECHANOSENSITIVE CHANNEL"/>
    <property type="match status" value="1"/>
</dbReference>
<evidence type="ECO:0000256" key="5">
    <source>
        <dbReference type="ARBA" id="ARBA00022989"/>
    </source>
</evidence>
<dbReference type="SUPFAM" id="SSF82861">
    <property type="entry name" value="Mechanosensitive channel protein MscS (YggB), transmembrane region"/>
    <property type="match status" value="1"/>
</dbReference>